<dbReference type="STRING" id="52694.ACWI_35850"/>
<reference evidence="3 4" key="1">
    <citation type="submission" date="2015-09" db="EMBL/GenBank/DDBJ databases">
        <title>Genome sequence of Acetobacterium wieringae DSM 1911.</title>
        <authorList>
            <person name="Poehlein A."/>
            <person name="Bengelsdorf F.R."/>
            <person name="Schiel-Bengelsdorf B."/>
            <person name="Duerre P."/>
            <person name="Daniel R."/>
        </authorList>
    </citation>
    <scope>NUCLEOTIDE SEQUENCE [LARGE SCALE GENOMIC DNA]</scope>
    <source>
        <strain evidence="3 4">DSM 1911</strain>
    </source>
</reference>
<dbReference type="SMART" id="SM00728">
    <property type="entry name" value="ChW"/>
    <property type="match status" value="5"/>
</dbReference>
<dbReference type="Proteomes" id="UP000176244">
    <property type="component" value="Unassembled WGS sequence"/>
</dbReference>
<feature type="chain" id="PRO_5009478211" evidence="2">
    <location>
        <begin position="38"/>
        <end position="1747"/>
    </location>
</feature>
<evidence type="ECO:0000256" key="2">
    <source>
        <dbReference type="SAM" id="SignalP"/>
    </source>
</evidence>
<evidence type="ECO:0000313" key="4">
    <source>
        <dbReference type="Proteomes" id="UP000176244"/>
    </source>
</evidence>
<accession>A0A1F2PCH4</accession>
<feature type="signal peptide" evidence="2">
    <location>
        <begin position="1"/>
        <end position="37"/>
    </location>
</feature>
<organism evidence="3 4">
    <name type="scientific">Acetobacterium wieringae</name>
    <dbReference type="NCBI Taxonomy" id="52694"/>
    <lineage>
        <taxon>Bacteria</taxon>
        <taxon>Bacillati</taxon>
        <taxon>Bacillota</taxon>
        <taxon>Clostridia</taxon>
        <taxon>Eubacteriales</taxon>
        <taxon>Eubacteriaceae</taxon>
        <taxon>Acetobacterium</taxon>
    </lineage>
</organism>
<dbReference type="Pfam" id="PF07538">
    <property type="entry name" value="ChW"/>
    <property type="match status" value="5"/>
</dbReference>
<dbReference type="InterPro" id="IPR006637">
    <property type="entry name" value="ChW"/>
</dbReference>
<dbReference type="EMBL" id="LKEU01000050">
    <property type="protein sequence ID" value="OFV69047.1"/>
    <property type="molecule type" value="Genomic_DNA"/>
</dbReference>
<evidence type="ECO:0000313" key="3">
    <source>
        <dbReference type="EMBL" id="OFV69047.1"/>
    </source>
</evidence>
<feature type="region of interest" description="Disordered" evidence="1">
    <location>
        <begin position="406"/>
        <end position="432"/>
    </location>
</feature>
<evidence type="ECO:0000256" key="1">
    <source>
        <dbReference type="SAM" id="MobiDB-lite"/>
    </source>
</evidence>
<protein>
    <submittedName>
        <fullName evidence="3">Clostridial hydrophobic W</fullName>
    </submittedName>
</protein>
<name>A0A1F2PCH4_9FIRM</name>
<comment type="caution">
    <text evidence="3">The sequence shown here is derived from an EMBL/GenBank/DDBJ whole genome shotgun (WGS) entry which is preliminary data.</text>
</comment>
<dbReference type="OrthoDB" id="2744137at2"/>
<feature type="compositionally biased region" description="Pro residues" evidence="1">
    <location>
        <begin position="410"/>
        <end position="426"/>
    </location>
</feature>
<keyword evidence="2" id="KW-0732">Signal</keyword>
<sequence>MRKGNCEKVMEKKFKRRVVTGVLLLMLSIISSSSVLAANEVVGKAVPEDIGVAYRGHVQNQGNMPKPEGSLVAGPEALGTRGQSLRVEGFWIELTGNVPEGANIVYEVHVQNEGWMAPVKNGNFAGTAGKSQRVESIKIRLENLPGYDVYYRGHVQNVGDIPQADGDWGWKKNGEELGTTGSSLRLEELQVKLVKQPDTSTTYDKAGTYGPKTGVDVIENDVVINTPDVVLQNLHIKGNLTIGEGVGEGDVTLNNITVDGETFVRGGGKNSIHINGGEYNKITIQQTSSGQVRIVATDAAGLEVVVSEDAKGEDIILEGAFENVQIDAPDVKISTQGETTIKEMVVAEGAKGSEITLDKKTVVNQIDVGAAVEMKGEGTIEKANVNSDNVTFEQKPKEEVIAPEVKVPPVVTPPTPPKPDPTPSEPSGPSAEDLKVAEFNNAKNNIAVLELLWKNALNLNLTGFDKLDYLGECIVVQTILDKNGFGTRAAIQAAVTEGIKLAQDDAQANAYMQALFSYTPELSAEGNIFTVTYPDKLTTAQQSLLSGLYTDLVVKTDVPLADGEVFELTVNGTTKQVSSKDLTGGEVLLSKLLGRPLVEGDLVQNQKSTLTITIKDVSTKVERYVTVCPCTSKNGEEYFKNFTNAYAIQLRPLWVAAYSDSITVDYRNSEFLFNYDAENLTAVQKQGLDGYYADTMIHLDQPLAAGESIKISGLGTEATLTSSTVMENEDRTEIRLSKLMKVALDTNNLAVNQPEFQKIGLSELKLNSAHYIWAEAVLTRGNDEIINTQKAYGTSIYPTWMAEYQDSVSTSAENAQIVVHYEGGLSDSAVTGLGDCKADVMIYLSRELEEGETLTISLPDKPEKKVILTKGMIKDSQFRLLELLGVTQNAATKSGEDIIEFSIDVLNRNIQIHANPILVQKDQDVYLNNGASLSLYQPSFKAYSDSVELSSTDDNKFLVNYKGGLSPDVQAKLAGYYADAMIYLDRALEEGETVTVKAFSKDVEISKTSPAEDSGMRSYRLSKLLDIKLGDANLAVKQNGSFEIAVIKNTLEKQLNVSTTAVLVKDGDIEYLDNYTGMSINPPGFDAYQNSVEILPDNNQGFTVTHKGGLSPDDVQNLAGLYGDTLISFDRPLKTGEVIKVSAYGAKADITKSSFTGSIDNKIGLTELLKISPDQAPLAAAQGEDIKISLAAVNLQAPISVAAWNGLVKGDGTWVYRANTGIGFGFWPLFMDAYKNNITLETDENKITVTYLDKLTTDEKLALDGYYSDAMINLSRPLAADEKVTINAFGAPMTVDRTMVTENNGTQIRLSELLKIKLGVNQLAANQTGGFDITVTDNTLKSDLRVTAEAILVKDDALHYMGKYTSLELKSLIFETAVAAYTKALAVSAADNVFTVTYAGNLSTADQAGLNGFYSDAYIYLNRSLVAGETVTVNAFGNDYIIDASKITDADNKIRLSTLLGINLGEAQLAAKQLGSFNISIVPQKLNADLEVYAQAILVKADGDITELNRGATLLVMKETDQPAPVGLTGLAPTTSENTDGMIIETTELMEYKLETAEESAYVPCTDITTMVAVPGTYVVRKAAQTESLAGATAVVTVPSWNEVDVKVEYQGFVDAPEAGWLLDRAMLETPKEDFSFDAIRVNLANAPTDAKITYQTYNGSDNQTVLGWSAPVSDGETAGTDNPDGTKNPIEAIKLKLENMPNYSVIYQVYVKDHGWQSWVRDDAMAGTEGMSLPIEAIRIRIVKEQ</sequence>
<gene>
    <name evidence="3" type="ORF">ACWI_35850</name>
</gene>
<proteinExistence type="predicted"/>